<accession>A0A9N8X223</accession>
<dbReference type="EMBL" id="CAJQZC010000005">
    <property type="protein sequence ID" value="CAG4900908.1"/>
    <property type="molecule type" value="Genomic_DNA"/>
</dbReference>
<keyword evidence="2" id="KW-1185">Reference proteome</keyword>
<evidence type="ECO:0000313" key="2">
    <source>
        <dbReference type="Proteomes" id="UP000789704"/>
    </source>
</evidence>
<comment type="caution">
    <text evidence="1">The sequence shown here is derived from an EMBL/GenBank/DDBJ whole genome shotgun (WGS) entry which is preliminary data.</text>
</comment>
<dbReference type="Proteomes" id="UP000789704">
    <property type="component" value="Unassembled WGS sequence"/>
</dbReference>
<proteinExistence type="predicted"/>
<protein>
    <submittedName>
        <fullName evidence="1">Uncharacterized protein</fullName>
    </submittedName>
</protein>
<reference evidence="1" key="1">
    <citation type="submission" date="2021-04" db="EMBL/GenBank/DDBJ databases">
        <authorList>
            <person name="Vanwijnsberghe S."/>
        </authorList>
    </citation>
    <scope>NUCLEOTIDE SEQUENCE</scope>
    <source>
        <strain evidence="1">LMG 31841</strain>
    </source>
</reference>
<sequence>MKQYLWNFLILLDEFGNTLTGGDPGETISSRAGKAMNEGKTWGCVLCRFLNLFQKNHCQLSIDAAEGKRAVIKD</sequence>
<organism evidence="1 2">
    <name type="scientific">Paraburkholderia saeva</name>
    <dbReference type="NCBI Taxonomy" id="2777537"/>
    <lineage>
        <taxon>Bacteria</taxon>
        <taxon>Pseudomonadati</taxon>
        <taxon>Pseudomonadota</taxon>
        <taxon>Betaproteobacteria</taxon>
        <taxon>Burkholderiales</taxon>
        <taxon>Burkholderiaceae</taxon>
        <taxon>Paraburkholderia</taxon>
    </lineage>
</organism>
<dbReference type="AlphaFoldDB" id="A0A9N8X223"/>
<name>A0A9N8X223_9BURK</name>
<gene>
    <name evidence="1" type="ORF">LMG31841_02931</name>
</gene>
<evidence type="ECO:0000313" key="1">
    <source>
        <dbReference type="EMBL" id="CAG4900908.1"/>
    </source>
</evidence>
<dbReference type="RefSeq" id="WP_228877726.1">
    <property type="nucleotide sequence ID" value="NZ_CAJQZC010000005.1"/>
</dbReference>